<dbReference type="AlphaFoldDB" id="A0A4R2KCU9"/>
<proteinExistence type="predicted"/>
<dbReference type="InterPro" id="IPR036895">
    <property type="entry name" value="Uracil-DNA_glycosylase-like_sf"/>
</dbReference>
<organism evidence="2 3">
    <name type="scientific">Marinisporobacter balticus</name>
    <dbReference type="NCBI Taxonomy" id="2018667"/>
    <lineage>
        <taxon>Bacteria</taxon>
        <taxon>Bacillati</taxon>
        <taxon>Bacillota</taxon>
        <taxon>Clostridia</taxon>
        <taxon>Peptostreptococcales</taxon>
        <taxon>Thermotaleaceae</taxon>
        <taxon>Marinisporobacter</taxon>
    </lineage>
</organism>
<evidence type="ECO:0000313" key="3">
    <source>
        <dbReference type="Proteomes" id="UP000294919"/>
    </source>
</evidence>
<reference evidence="2 3" key="1">
    <citation type="submission" date="2019-03" db="EMBL/GenBank/DDBJ databases">
        <title>Genomic Encyclopedia of Type Strains, Phase IV (KMG-IV): sequencing the most valuable type-strain genomes for metagenomic binning, comparative biology and taxonomic classification.</title>
        <authorList>
            <person name="Goeker M."/>
        </authorList>
    </citation>
    <scope>NUCLEOTIDE SEQUENCE [LARGE SCALE GENOMIC DNA]</scope>
    <source>
        <strain evidence="2 3">DSM 102940</strain>
    </source>
</reference>
<feature type="domain" description="Uracil-DNA glycosylase-like" evidence="1">
    <location>
        <begin position="27"/>
        <end position="166"/>
    </location>
</feature>
<dbReference type="InterPro" id="IPR005122">
    <property type="entry name" value="Uracil-DNA_glycosylase-like"/>
</dbReference>
<dbReference type="SUPFAM" id="SSF52141">
    <property type="entry name" value="Uracil-DNA glycosylase-like"/>
    <property type="match status" value="1"/>
</dbReference>
<sequence length="195" mass="22167">MVCNNSGCLGTEKSGFLIPKWDIDYNKVKIIMISEAPPRDPSAYFSDDQTDYMTTTIQAFNDAGLNVKSLQDIISLGFQITTAIKCPKVDYSIPSSTIKICSELLESELNLYKNAKAYMLMGNVAISAINNIARRQIGKRVIPNKSTYKIRNQEFMFKDIRIFPSYLQTGKNYLIEKSKRSMIAEDINRAFKYIL</sequence>
<name>A0A4R2KCU9_9FIRM</name>
<comment type="caution">
    <text evidence="2">The sequence shown here is derived from an EMBL/GenBank/DDBJ whole genome shotgun (WGS) entry which is preliminary data.</text>
</comment>
<keyword evidence="3" id="KW-1185">Reference proteome</keyword>
<dbReference type="RefSeq" id="WP_330571348.1">
    <property type="nucleotide sequence ID" value="NZ_SLWV01000061.1"/>
</dbReference>
<evidence type="ECO:0000259" key="1">
    <source>
        <dbReference type="Pfam" id="PF03167"/>
    </source>
</evidence>
<dbReference type="Pfam" id="PF03167">
    <property type="entry name" value="UDG"/>
    <property type="match status" value="1"/>
</dbReference>
<gene>
    <name evidence="2" type="ORF">EV214_1612</name>
</gene>
<dbReference type="Proteomes" id="UP000294919">
    <property type="component" value="Unassembled WGS sequence"/>
</dbReference>
<evidence type="ECO:0000313" key="2">
    <source>
        <dbReference type="EMBL" id="TCO67708.1"/>
    </source>
</evidence>
<accession>A0A4R2KCU9</accession>
<dbReference type="EMBL" id="SLWV01000061">
    <property type="protein sequence ID" value="TCO67708.1"/>
    <property type="molecule type" value="Genomic_DNA"/>
</dbReference>
<protein>
    <submittedName>
        <fullName evidence="2">Uracil-DNA glycosylase</fullName>
    </submittedName>
</protein>
<dbReference type="Gene3D" id="3.40.470.10">
    <property type="entry name" value="Uracil-DNA glycosylase-like domain"/>
    <property type="match status" value="1"/>
</dbReference>